<evidence type="ECO:0000259" key="1">
    <source>
        <dbReference type="Pfam" id="PF00501"/>
    </source>
</evidence>
<evidence type="ECO:0000313" key="4">
    <source>
        <dbReference type="Proteomes" id="UP001500928"/>
    </source>
</evidence>
<keyword evidence="4" id="KW-1185">Reference proteome</keyword>
<dbReference type="EMBL" id="BAABHO010000014">
    <property type="protein sequence ID" value="GAA4787448.1"/>
    <property type="molecule type" value="Genomic_DNA"/>
</dbReference>
<dbReference type="InterPro" id="IPR020845">
    <property type="entry name" value="AMP-binding_CS"/>
</dbReference>
<dbReference type="Gene3D" id="3.40.50.12780">
    <property type="entry name" value="N-terminal domain of ligase-like"/>
    <property type="match status" value="1"/>
</dbReference>
<feature type="domain" description="AMP-dependent synthetase/ligase" evidence="1">
    <location>
        <begin position="9"/>
        <end position="362"/>
    </location>
</feature>
<dbReference type="PANTHER" id="PTHR43201">
    <property type="entry name" value="ACYL-COA SYNTHETASE"/>
    <property type="match status" value="1"/>
</dbReference>
<dbReference type="Proteomes" id="UP001500928">
    <property type="component" value="Unassembled WGS sequence"/>
</dbReference>
<sequence>MDVATAWAWTVERHPSRRAVGGPAPMTYAQWDARTARLAHALADLGVRRGDRVALALVGGEPAASLHLAAQRLGAVATPLSPRFGASELAHCLADAAPALVVSEPATAETTAVALQDERIRAVTHLDLAELEDRARDRPDTAPPAAPAAGDTSVMLFTSGTTGRPKGVPRTHAAEHAAAVAHLVQTGQRPGDVVLGVMPLFHTMGVRTLLATVLAGGTWVPQARFDAAEAAELVARERVTSLYLVPTMFWSLLREADPATLAGVRRLAYAGAPMAPALAQRLVETVAPEAFVNHFGSTEIYTFTIGPDVAAKPGCAGRAGLFSRVRLVDPTPGAPPDALVLPGEQGQVAVSMASPEAFTGYWMRPDATAKAVRDGWYFTGDLAVADEDGDLWVSGRVDDMINTGGENVYPDEIEAALAFCPAIADVVVVGLPDERWGQAVTAFVVPATGVAAQEAVAAADGWARERLPSLRRPKRVVAVDAVPRSAVGKTLRRVLTSGDYVPLADTAGVAP</sequence>
<organism evidence="3 4">
    <name type="scientific">Actinomycetospora chlora</name>
    <dbReference type="NCBI Taxonomy" id="663608"/>
    <lineage>
        <taxon>Bacteria</taxon>
        <taxon>Bacillati</taxon>
        <taxon>Actinomycetota</taxon>
        <taxon>Actinomycetes</taxon>
        <taxon>Pseudonocardiales</taxon>
        <taxon>Pseudonocardiaceae</taxon>
        <taxon>Actinomycetospora</taxon>
    </lineage>
</organism>
<dbReference type="InterPro" id="IPR000873">
    <property type="entry name" value="AMP-dep_synth/lig_dom"/>
</dbReference>
<dbReference type="RefSeq" id="WP_345414114.1">
    <property type="nucleotide sequence ID" value="NZ_BAABHO010000014.1"/>
</dbReference>
<dbReference type="PROSITE" id="PS00455">
    <property type="entry name" value="AMP_BINDING"/>
    <property type="match status" value="1"/>
</dbReference>
<gene>
    <name evidence="3" type="ORF">GCM10023200_22080</name>
</gene>
<reference evidence="4" key="1">
    <citation type="journal article" date="2019" name="Int. J. Syst. Evol. Microbiol.">
        <title>The Global Catalogue of Microorganisms (GCM) 10K type strain sequencing project: providing services to taxonomists for standard genome sequencing and annotation.</title>
        <authorList>
            <consortium name="The Broad Institute Genomics Platform"/>
            <consortium name="The Broad Institute Genome Sequencing Center for Infectious Disease"/>
            <person name="Wu L."/>
            <person name="Ma J."/>
        </authorList>
    </citation>
    <scope>NUCLEOTIDE SEQUENCE [LARGE SCALE GENOMIC DNA]</scope>
    <source>
        <strain evidence="4">JCM 17979</strain>
    </source>
</reference>
<dbReference type="PANTHER" id="PTHR43201:SF32">
    <property type="entry name" value="2-SUCCINYLBENZOATE--COA LIGASE, CHLOROPLASTIC_PEROXISOMAL"/>
    <property type="match status" value="1"/>
</dbReference>
<evidence type="ECO:0000313" key="3">
    <source>
        <dbReference type="EMBL" id="GAA4787448.1"/>
    </source>
</evidence>
<comment type="caution">
    <text evidence="3">The sequence shown here is derived from an EMBL/GenBank/DDBJ whole genome shotgun (WGS) entry which is preliminary data.</text>
</comment>
<dbReference type="Pfam" id="PF13193">
    <property type="entry name" value="AMP-binding_C"/>
    <property type="match status" value="1"/>
</dbReference>
<name>A0ABP9AYE0_9PSEU</name>
<proteinExistence type="predicted"/>
<protein>
    <submittedName>
        <fullName evidence="3">AMP-binding protein</fullName>
    </submittedName>
</protein>
<dbReference type="InterPro" id="IPR042099">
    <property type="entry name" value="ANL_N_sf"/>
</dbReference>
<dbReference type="InterPro" id="IPR025110">
    <property type="entry name" value="AMP-bd_C"/>
</dbReference>
<feature type="domain" description="AMP-binding enzyme C-terminal" evidence="2">
    <location>
        <begin position="412"/>
        <end position="489"/>
    </location>
</feature>
<accession>A0ABP9AYE0</accession>
<dbReference type="Pfam" id="PF00501">
    <property type="entry name" value="AMP-binding"/>
    <property type="match status" value="1"/>
</dbReference>
<evidence type="ECO:0000259" key="2">
    <source>
        <dbReference type="Pfam" id="PF13193"/>
    </source>
</evidence>
<dbReference type="Gene3D" id="3.30.300.30">
    <property type="match status" value="1"/>
</dbReference>
<dbReference type="InterPro" id="IPR045851">
    <property type="entry name" value="AMP-bd_C_sf"/>
</dbReference>
<dbReference type="SUPFAM" id="SSF56801">
    <property type="entry name" value="Acetyl-CoA synthetase-like"/>
    <property type="match status" value="1"/>
</dbReference>